<comment type="caution">
    <text evidence="1">The sequence shown here is derived from an EMBL/GenBank/DDBJ whole genome shotgun (WGS) entry which is preliminary data.</text>
</comment>
<organism evidence="1 2">
    <name type="scientific">Stenotrophomonas maltophilia</name>
    <name type="common">Pseudomonas maltophilia</name>
    <name type="synonym">Xanthomonas maltophilia</name>
    <dbReference type="NCBI Taxonomy" id="40324"/>
    <lineage>
        <taxon>Bacteria</taxon>
        <taxon>Pseudomonadati</taxon>
        <taxon>Pseudomonadota</taxon>
        <taxon>Gammaproteobacteria</taxon>
        <taxon>Lysobacterales</taxon>
        <taxon>Lysobacteraceae</taxon>
        <taxon>Stenotrophomonas</taxon>
        <taxon>Stenotrophomonas maltophilia group</taxon>
    </lineage>
</organism>
<name>A0A4S2D3T1_STEMA</name>
<dbReference type="Proteomes" id="UP000306631">
    <property type="component" value="Unassembled WGS sequence"/>
</dbReference>
<protein>
    <submittedName>
        <fullName evidence="1">Uncharacterized protein</fullName>
    </submittedName>
</protein>
<dbReference type="RefSeq" id="WP_136003842.1">
    <property type="nucleotide sequence ID" value="NZ_SRYW01000004.1"/>
</dbReference>
<gene>
    <name evidence="1" type="ORF">E5352_05695</name>
</gene>
<evidence type="ECO:0000313" key="2">
    <source>
        <dbReference type="Proteomes" id="UP000306631"/>
    </source>
</evidence>
<accession>A0A4S2D3T1</accession>
<dbReference type="EMBL" id="SRYW01000004">
    <property type="protein sequence ID" value="TGY35213.1"/>
    <property type="molecule type" value="Genomic_DNA"/>
</dbReference>
<dbReference type="AlphaFoldDB" id="A0A4S2D3T1"/>
<evidence type="ECO:0000313" key="1">
    <source>
        <dbReference type="EMBL" id="TGY35213.1"/>
    </source>
</evidence>
<reference evidence="1 2" key="1">
    <citation type="submission" date="2019-04" db="EMBL/GenBank/DDBJ databases">
        <title>Microbes associate with the intestines of laboratory mice.</title>
        <authorList>
            <person name="Navarre W."/>
            <person name="Wong E."/>
            <person name="Huang K."/>
            <person name="Tropini C."/>
            <person name="Ng K."/>
            <person name="Yu B."/>
        </authorList>
    </citation>
    <scope>NUCLEOTIDE SEQUENCE [LARGE SCALE GENOMIC DNA]</scope>
    <source>
        <strain evidence="1 2">NM62_B4-13</strain>
    </source>
</reference>
<sequence>MIPTTNNPVSRGNEDQLMLDFANFIAMSSHPEDPRLDVAYSIARYLKLDWPSAWEGNTDG</sequence>
<proteinExistence type="predicted"/>